<accession>A0A423T9W1</accession>
<dbReference type="AlphaFoldDB" id="A0A423T9W1"/>
<dbReference type="STRING" id="6689.A0A423T9W1"/>
<dbReference type="Pfam" id="PF01040">
    <property type="entry name" value="UbiA"/>
    <property type="match status" value="1"/>
</dbReference>
<dbReference type="GO" id="GO:0008495">
    <property type="term" value="F:protoheme IX farnesyltransferase activity"/>
    <property type="evidence" value="ECO:0007669"/>
    <property type="project" value="UniProtKB-EC"/>
</dbReference>
<comment type="catalytic activity">
    <reaction evidence="13">
        <text>heme b + (2E,6E)-farnesyl diphosphate + H2O = Fe(II)-heme o + diphosphate</text>
        <dbReference type="Rhea" id="RHEA:28070"/>
        <dbReference type="ChEBI" id="CHEBI:15377"/>
        <dbReference type="ChEBI" id="CHEBI:33019"/>
        <dbReference type="ChEBI" id="CHEBI:60344"/>
        <dbReference type="ChEBI" id="CHEBI:60530"/>
        <dbReference type="ChEBI" id="CHEBI:175763"/>
        <dbReference type="EC" id="2.5.1.141"/>
    </reaction>
</comment>
<evidence type="ECO:0000256" key="2">
    <source>
        <dbReference type="ARBA" id="ARBA00005985"/>
    </source>
</evidence>
<organism evidence="16 17">
    <name type="scientific">Penaeus vannamei</name>
    <name type="common">Whiteleg shrimp</name>
    <name type="synonym">Litopenaeus vannamei</name>
    <dbReference type="NCBI Taxonomy" id="6689"/>
    <lineage>
        <taxon>Eukaryota</taxon>
        <taxon>Metazoa</taxon>
        <taxon>Ecdysozoa</taxon>
        <taxon>Arthropoda</taxon>
        <taxon>Crustacea</taxon>
        <taxon>Multicrustacea</taxon>
        <taxon>Malacostraca</taxon>
        <taxon>Eumalacostraca</taxon>
        <taxon>Eucarida</taxon>
        <taxon>Decapoda</taxon>
        <taxon>Dendrobranchiata</taxon>
        <taxon>Penaeoidea</taxon>
        <taxon>Penaeidae</taxon>
        <taxon>Penaeus</taxon>
    </lineage>
</organism>
<evidence type="ECO:0000256" key="6">
    <source>
        <dbReference type="ARBA" id="ARBA00022692"/>
    </source>
</evidence>
<evidence type="ECO:0000256" key="14">
    <source>
        <dbReference type="SAM" id="MobiDB-lite"/>
    </source>
</evidence>
<evidence type="ECO:0000256" key="1">
    <source>
        <dbReference type="ARBA" id="ARBA00004225"/>
    </source>
</evidence>
<evidence type="ECO:0000256" key="10">
    <source>
        <dbReference type="ARBA" id="ARBA00023133"/>
    </source>
</evidence>
<evidence type="ECO:0000256" key="7">
    <source>
        <dbReference type="ARBA" id="ARBA00022946"/>
    </source>
</evidence>
<dbReference type="PROSITE" id="PS00943">
    <property type="entry name" value="UBIA"/>
    <property type="match status" value="1"/>
</dbReference>
<comment type="similarity">
    <text evidence="2">Belongs to the UbiA prenyltransferase family.</text>
</comment>
<comment type="caution">
    <text evidence="16">The sequence shown here is derived from an EMBL/GenBank/DDBJ whole genome shotgun (WGS) entry which is preliminary data.</text>
</comment>
<evidence type="ECO:0000256" key="11">
    <source>
        <dbReference type="ARBA" id="ARBA00023136"/>
    </source>
</evidence>
<dbReference type="FunFam" id="1.10.357.140:FF:000004">
    <property type="entry name" value="Protoheme IX farnesyltransferase, mitochondrial"/>
    <property type="match status" value="1"/>
</dbReference>
<proteinExistence type="inferred from homology"/>
<dbReference type="InterPro" id="IPR006369">
    <property type="entry name" value="Protohaem_IX_farnesylTrfase"/>
</dbReference>
<evidence type="ECO:0000256" key="15">
    <source>
        <dbReference type="SAM" id="Phobius"/>
    </source>
</evidence>
<gene>
    <name evidence="16" type="ORF">C7M84_008312</name>
</gene>
<protein>
    <recommendedName>
        <fullName evidence="4">Protoheme IX farnesyltransferase, mitochondrial</fullName>
        <ecNumber evidence="3">2.5.1.141</ecNumber>
    </recommendedName>
    <alternativeName>
        <fullName evidence="12">Heme O synthase</fullName>
    </alternativeName>
</protein>
<keyword evidence="6 15" id="KW-0812">Transmembrane</keyword>
<dbReference type="InterPro" id="IPR000537">
    <property type="entry name" value="UbiA_prenyltransferase"/>
</dbReference>
<keyword evidence="10" id="KW-0350">Heme biosynthesis</keyword>
<evidence type="ECO:0000256" key="13">
    <source>
        <dbReference type="ARBA" id="ARBA00047690"/>
    </source>
</evidence>
<reference evidence="16 17" key="2">
    <citation type="submission" date="2019-01" db="EMBL/GenBank/DDBJ databases">
        <title>The decoding of complex shrimp genome reveals the adaptation for benthos swimmer, frequently molting mechanism and breeding impact on genome.</title>
        <authorList>
            <person name="Sun Y."/>
            <person name="Gao Y."/>
            <person name="Yu Y."/>
        </authorList>
    </citation>
    <scope>NUCLEOTIDE SEQUENCE [LARGE SCALE GENOMIC DNA]</scope>
    <source>
        <tissue evidence="16">Muscle</tissue>
    </source>
</reference>
<keyword evidence="17" id="KW-1185">Reference proteome</keyword>
<dbReference type="PANTHER" id="PTHR43448:SF2">
    <property type="entry name" value="PROTOHEME IX FARNESYLTRANSFERASE, MITOCHONDRIAL"/>
    <property type="match status" value="1"/>
</dbReference>
<dbReference type="EC" id="2.5.1.141" evidence="3"/>
<keyword evidence="7" id="KW-0809">Transit peptide</keyword>
<feature type="transmembrane region" description="Helical" evidence="15">
    <location>
        <begin position="463"/>
        <end position="481"/>
    </location>
</feature>
<keyword evidence="8 15" id="KW-1133">Transmembrane helix</keyword>
<dbReference type="CDD" id="cd13957">
    <property type="entry name" value="PT_UbiA_Cox10"/>
    <property type="match status" value="1"/>
</dbReference>
<dbReference type="GO" id="GO:0006784">
    <property type="term" value="P:heme A biosynthetic process"/>
    <property type="evidence" value="ECO:0007669"/>
    <property type="project" value="TreeGrafter"/>
</dbReference>
<feature type="transmembrane region" description="Helical" evidence="15">
    <location>
        <begin position="310"/>
        <end position="329"/>
    </location>
</feature>
<keyword evidence="5 16" id="KW-0808">Transferase</keyword>
<dbReference type="GO" id="GO:0031966">
    <property type="term" value="C:mitochondrial membrane"/>
    <property type="evidence" value="ECO:0007669"/>
    <property type="project" value="UniProtKB-SubCell"/>
</dbReference>
<name>A0A423T9W1_PENVA</name>
<dbReference type="HAMAP" id="MF_00154">
    <property type="entry name" value="CyoE_CtaB"/>
    <property type="match status" value="1"/>
</dbReference>
<evidence type="ECO:0000313" key="17">
    <source>
        <dbReference type="Proteomes" id="UP000283509"/>
    </source>
</evidence>
<evidence type="ECO:0000256" key="8">
    <source>
        <dbReference type="ARBA" id="ARBA00022989"/>
    </source>
</evidence>
<dbReference type="PANTHER" id="PTHR43448">
    <property type="entry name" value="PROTOHEME IX FARNESYLTRANSFERASE, MITOCHONDRIAL"/>
    <property type="match status" value="1"/>
</dbReference>
<evidence type="ECO:0000256" key="5">
    <source>
        <dbReference type="ARBA" id="ARBA00022679"/>
    </source>
</evidence>
<dbReference type="Gene3D" id="1.10.357.140">
    <property type="entry name" value="UbiA prenyltransferase"/>
    <property type="match status" value="1"/>
</dbReference>
<reference evidence="16 17" key="1">
    <citation type="submission" date="2018-04" db="EMBL/GenBank/DDBJ databases">
        <authorList>
            <person name="Zhang X."/>
            <person name="Yuan J."/>
            <person name="Li F."/>
            <person name="Xiang J."/>
        </authorList>
    </citation>
    <scope>NUCLEOTIDE SEQUENCE [LARGE SCALE GENOMIC DNA]</scope>
    <source>
        <tissue evidence="16">Muscle</tissue>
    </source>
</reference>
<dbReference type="OrthoDB" id="5211at2759"/>
<dbReference type="EMBL" id="QCYY01002046">
    <property type="protein sequence ID" value="ROT73259.1"/>
    <property type="molecule type" value="Genomic_DNA"/>
</dbReference>
<evidence type="ECO:0000256" key="12">
    <source>
        <dbReference type="ARBA" id="ARBA00030253"/>
    </source>
</evidence>
<dbReference type="InterPro" id="IPR030470">
    <property type="entry name" value="UbiA_prenylTrfase_CS"/>
</dbReference>
<dbReference type="InterPro" id="IPR044878">
    <property type="entry name" value="UbiA_sf"/>
</dbReference>
<evidence type="ECO:0000256" key="9">
    <source>
        <dbReference type="ARBA" id="ARBA00023128"/>
    </source>
</evidence>
<keyword evidence="9" id="KW-0496">Mitochondrion</keyword>
<comment type="subcellular location">
    <subcellularLocation>
        <location evidence="1">Mitochondrion membrane</location>
        <topology evidence="1">Multi-pass membrane protein</topology>
    </subcellularLocation>
</comment>
<evidence type="ECO:0000313" key="16">
    <source>
        <dbReference type="EMBL" id="ROT73259.1"/>
    </source>
</evidence>
<dbReference type="Proteomes" id="UP000283509">
    <property type="component" value="Unassembled WGS sequence"/>
</dbReference>
<feature type="transmembrane region" description="Helical" evidence="15">
    <location>
        <begin position="414"/>
        <end position="434"/>
    </location>
</feature>
<evidence type="ECO:0000256" key="3">
    <source>
        <dbReference type="ARBA" id="ARBA00012292"/>
    </source>
</evidence>
<evidence type="ECO:0000256" key="4">
    <source>
        <dbReference type="ARBA" id="ARBA00016335"/>
    </source>
</evidence>
<sequence>MVWAQGLKTLVLASQNSSIGLVRSSQAPLLAWKAGLRIFPHRKYVHNRNLSPSIYQLSGLQDRDGTEESVKEVPVTRANGNGQSSNIKVLLIDKSKALKSLTSRETPILHDAGAGAIVDVRTREQERESTSDEKNEAVEVRLQVTQLLKNSRASVKTASNLQPYNEDIEYIDEAKDRWSQKTELVGALKPEDLDWRPQKLNISKLGTYYAGLAKSRLTGLVVITAVAGYAMAPAPLDPSTLLLCSVGTGLVSAAANAINQICEVPYDSQMDRTKNRILVRGLISPLHAMCFAAVCSTTGIAMLYYGANGLAASLGAVNLLLYTCAYTPMKRLSIFNTWMGSVVGAIPPMIGWTSCSGSLEAGAWVMAGILFAWQFPHFNALSWNLRPDYSRAGYRMMSVTNPVLCRRVALRYSLAMIGICTLAPAIDVTTWMFAVDSLPVNGYLTYLAWRFYQDADSKSSRKLFLFTLLHLPAIMMLMIISKKHYNKKESKDSALGEGGQRHSERQELTKEVT</sequence>
<feature type="region of interest" description="Disordered" evidence="14">
    <location>
        <begin position="490"/>
        <end position="513"/>
    </location>
</feature>
<dbReference type="NCBIfam" id="TIGR01473">
    <property type="entry name" value="cyoE_ctaB"/>
    <property type="match status" value="1"/>
</dbReference>
<keyword evidence="11 15" id="KW-0472">Membrane</keyword>